<evidence type="ECO:0000256" key="1">
    <source>
        <dbReference type="SAM" id="MobiDB-lite"/>
    </source>
</evidence>
<protein>
    <recommendedName>
        <fullName evidence="4">DUF3945 domain-containing protein</fullName>
    </recommendedName>
</protein>
<proteinExistence type="predicted"/>
<feature type="region of interest" description="Disordered" evidence="1">
    <location>
        <begin position="215"/>
        <end position="246"/>
    </location>
</feature>
<evidence type="ECO:0008006" key="4">
    <source>
        <dbReference type="Google" id="ProtNLM"/>
    </source>
</evidence>
<dbReference type="EMBL" id="JACIJO010000001">
    <property type="protein sequence ID" value="MBB6324480.1"/>
    <property type="molecule type" value="Genomic_DNA"/>
</dbReference>
<dbReference type="AlphaFoldDB" id="A0A841MAZ5"/>
<evidence type="ECO:0000313" key="2">
    <source>
        <dbReference type="EMBL" id="MBB6324480.1"/>
    </source>
</evidence>
<organism evidence="2 3">
    <name type="scientific">Algoriphagus iocasae</name>
    <dbReference type="NCBI Taxonomy" id="1836499"/>
    <lineage>
        <taxon>Bacteria</taxon>
        <taxon>Pseudomonadati</taxon>
        <taxon>Bacteroidota</taxon>
        <taxon>Cytophagia</taxon>
        <taxon>Cytophagales</taxon>
        <taxon>Cyclobacteriaceae</taxon>
        <taxon>Algoriphagus</taxon>
    </lineage>
</organism>
<feature type="compositionally biased region" description="Basic residues" evidence="1">
    <location>
        <begin position="228"/>
        <end position="246"/>
    </location>
</feature>
<keyword evidence="3" id="KW-1185">Reference proteome</keyword>
<dbReference type="RefSeq" id="WP_246388247.1">
    <property type="nucleotide sequence ID" value="NZ_JACIJO010000001.1"/>
</dbReference>
<accession>A0A841MAZ5</accession>
<name>A0A841MAZ5_9BACT</name>
<dbReference type="Proteomes" id="UP000588604">
    <property type="component" value="Unassembled WGS sequence"/>
</dbReference>
<reference evidence="2 3" key="1">
    <citation type="submission" date="2020-08" db="EMBL/GenBank/DDBJ databases">
        <title>Genomic Encyclopedia of Type Strains, Phase IV (KMG-IV): sequencing the most valuable type-strain genomes for metagenomic binning, comparative biology and taxonomic classification.</title>
        <authorList>
            <person name="Goeker M."/>
        </authorList>
    </citation>
    <scope>NUCLEOTIDE SEQUENCE [LARGE SCALE GENOMIC DNA]</scope>
    <source>
        <strain evidence="2 3">DSM 102044</strain>
    </source>
</reference>
<evidence type="ECO:0000313" key="3">
    <source>
        <dbReference type="Proteomes" id="UP000588604"/>
    </source>
</evidence>
<sequence>MMTVKQNIEDLQDRLKYSGFGESLHQELEKQVKSGKSEIELHLTKDPDNKKLDYHLHFRKSEEGRYFYNGFDATLTHADGRELSQRFYHNQGISAKEAFNLLEGRAVFKSLFNREGERYNAWLQLDLRQKDDKGQHPVKQYHQNYGFDLEKEVTKLPIASIENPDQKDLLFYSLKKGNLHSVELEDREGRFHLEANPRFKSLNLYDASGKRLAAEGLSAKQDQDSKAQKKPAKAQKRTRARKYKGM</sequence>
<comment type="caution">
    <text evidence="2">The sequence shown here is derived from an EMBL/GenBank/DDBJ whole genome shotgun (WGS) entry which is preliminary data.</text>
</comment>
<gene>
    <name evidence="2" type="ORF">FHS59_000095</name>
</gene>